<organism evidence="1 2">
    <name type="scientific">[Candida] jaroonii</name>
    <dbReference type="NCBI Taxonomy" id="467808"/>
    <lineage>
        <taxon>Eukaryota</taxon>
        <taxon>Fungi</taxon>
        <taxon>Dikarya</taxon>
        <taxon>Ascomycota</taxon>
        <taxon>Saccharomycotina</taxon>
        <taxon>Pichiomycetes</taxon>
        <taxon>Debaryomycetaceae</taxon>
        <taxon>Yamadazyma</taxon>
    </lineage>
</organism>
<name>A0ACA9Y1C1_9ASCO</name>
<evidence type="ECO:0000313" key="2">
    <source>
        <dbReference type="Proteomes" id="UP001152531"/>
    </source>
</evidence>
<evidence type="ECO:0000313" key="1">
    <source>
        <dbReference type="EMBL" id="CAH6718743.1"/>
    </source>
</evidence>
<dbReference type="Proteomes" id="UP001152531">
    <property type="component" value="Unassembled WGS sequence"/>
</dbReference>
<accession>A0ACA9Y1C1</accession>
<sequence length="528" mass="62069">MNEVFQYVESNLGKNLKYSEKLDFFVTLPNNSSIHVKQLYYDKYQSSNVINDTNFDEIRSILPSKLKIKEYLHKFTSIYGFFPILNIQKFDLVIKNVLNKDVLDNNEFISLGNLLVMLKVIDYLSDEILDSKFIPIAEHILKKFGGENLNSLILINLLKFFYQVSPDDFSKNNLRKFQKYEIESLRLAYCLGIEFSENNDDKKLWYLINQPNLNNVILNGFPLDLAKNHKLKIPNVEMSFLNNDNDQCPESKSVNQTSLEKLLVDKISFYPNFQINYNKLVQRILISKDHINLNEVLNILHQLKFKLPYDKKYPKNIYKLFKIENFFHVTYIKIILLYHYFKYYQKEKSHKSNSVLDCMLKLIYKSLLPIIVKIYSFENELSKLIDLIFSPIVNNLIELVWMINISLIIQVKSQIENILPLEKILSNDYYNNLVVFQKKLINSNNLLLIILKSNKRNFQNFKLSIILPILQDNVLNAKQIVNLKTPVEGIGEDFIVDFKNLINDNLHDYLALVNSKLFTDSTDSDDLE</sequence>
<proteinExistence type="predicted"/>
<comment type="caution">
    <text evidence="1">The sequence shown here is derived from an EMBL/GenBank/DDBJ whole genome shotgun (WGS) entry which is preliminary data.</text>
</comment>
<protein>
    <submittedName>
        <fullName evidence="1">Uncharacterized protein</fullName>
    </submittedName>
</protein>
<dbReference type="EMBL" id="CALSDN010000001">
    <property type="protein sequence ID" value="CAH6718743.1"/>
    <property type="molecule type" value="Genomic_DNA"/>
</dbReference>
<gene>
    <name evidence="1" type="ORF">CLIB1444_01S13542</name>
</gene>
<keyword evidence="2" id="KW-1185">Reference proteome</keyword>
<reference evidence="1" key="1">
    <citation type="submission" date="2022-06" db="EMBL/GenBank/DDBJ databases">
        <authorList>
            <person name="Legras J.-L."/>
            <person name="Devillers H."/>
            <person name="Grondin C."/>
        </authorList>
    </citation>
    <scope>NUCLEOTIDE SEQUENCE</scope>
    <source>
        <strain evidence="1">CLIB 1444</strain>
    </source>
</reference>